<keyword evidence="4" id="KW-1185">Reference proteome</keyword>
<keyword evidence="2" id="KW-0812">Transmembrane</keyword>
<dbReference type="Gramene" id="ABO94668">
    <property type="protein sequence ID" value="ABO94668"/>
    <property type="gene ID" value="OSTLU_24052"/>
</dbReference>
<evidence type="ECO:0000256" key="1">
    <source>
        <dbReference type="SAM" id="MobiDB-lite"/>
    </source>
</evidence>
<evidence type="ECO:0000256" key="2">
    <source>
        <dbReference type="SAM" id="Phobius"/>
    </source>
</evidence>
<reference evidence="3 4" key="1">
    <citation type="journal article" date="2007" name="Proc. Natl. Acad. Sci. U.S.A.">
        <title>The tiny eukaryote Ostreococcus provides genomic insights into the paradox of plankton speciation.</title>
        <authorList>
            <person name="Palenik B."/>
            <person name="Grimwood J."/>
            <person name="Aerts A."/>
            <person name="Rouze P."/>
            <person name="Salamov A."/>
            <person name="Putnam N."/>
            <person name="Dupont C."/>
            <person name="Jorgensen R."/>
            <person name="Derelle E."/>
            <person name="Rombauts S."/>
            <person name="Zhou K."/>
            <person name="Otillar R."/>
            <person name="Merchant S.S."/>
            <person name="Podell S."/>
            <person name="Gaasterland T."/>
            <person name="Napoli C."/>
            <person name="Gendler K."/>
            <person name="Manuell A."/>
            <person name="Tai V."/>
            <person name="Vallon O."/>
            <person name="Piganeau G."/>
            <person name="Jancek S."/>
            <person name="Heijde M."/>
            <person name="Jabbari K."/>
            <person name="Bowler C."/>
            <person name="Lohr M."/>
            <person name="Robbens S."/>
            <person name="Werner G."/>
            <person name="Dubchak I."/>
            <person name="Pazour G.J."/>
            <person name="Ren Q."/>
            <person name="Paulsen I."/>
            <person name="Delwiche C."/>
            <person name="Schmutz J."/>
            <person name="Rokhsar D."/>
            <person name="Van de Peer Y."/>
            <person name="Moreau H."/>
            <person name="Grigoriev I.V."/>
        </authorList>
    </citation>
    <scope>NUCLEOTIDE SEQUENCE [LARGE SCALE GENOMIC DNA]</scope>
    <source>
        <strain evidence="3 4">CCE9901</strain>
    </source>
</reference>
<dbReference type="OrthoDB" id="10267325at2759"/>
<dbReference type="GeneID" id="5000276"/>
<name>A4RT51_OSTLU</name>
<feature type="region of interest" description="Disordered" evidence="1">
    <location>
        <begin position="1"/>
        <end position="25"/>
    </location>
</feature>
<dbReference type="RefSeq" id="XP_001416375.1">
    <property type="nucleotide sequence ID" value="XM_001416338.1"/>
</dbReference>
<feature type="compositionally biased region" description="Basic residues" evidence="1">
    <location>
        <begin position="1"/>
        <end position="12"/>
    </location>
</feature>
<dbReference type="HOGENOM" id="CLU_667909_0_0_1"/>
<organism evidence="3 4">
    <name type="scientific">Ostreococcus lucimarinus (strain CCE9901)</name>
    <dbReference type="NCBI Taxonomy" id="436017"/>
    <lineage>
        <taxon>Eukaryota</taxon>
        <taxon>Viridiplantae</taxon>
        <taxon>Chlorophyta</taxon>
        <taxon>Mamiellophyceae</taxon>
        <taxon>Mamiellales</taxon>
        <taxon>Bathycoccaceae</taxon>
        <taxon>Ostreococcus</taxon>
    </lineage>
</organism>
<evidence type="ECO:0000313" key="3">
    <source>
        <dbReference type="EMBL" id="ABO94668.1"/>
    </source>
</evidence>
<feature type="transmembrane region" description="Helical" evidence="2">
    <location>
        <begin position="91"/>
        <end position="114"/>
    </location>
</feature>
<protein>
    <submittedName>
        <fullName evidence="3">Uncharacterized protein</fullName>
    </submittedName>
</protein>
<dbReference type="EMBL" id="CP000582">
    <property type="protein sequence ID" value="ABO94668.1"/>
    <property type="molecule type" value="Genomic_DNA"/>
</dbReference>
<dbReference type="OMA" id="CIRGAHM"/>
<evidence type="ECO:0000313" key="4">
    <source>
        <dbReference type="Proteomes" id="UP000001568"/>
    </source>
</evidence>
<feature type="transmembrane region" description="Helical" evidence="2">
    <location>
        <begin position="330"/>
        <end position="350"/>
    </location>
</feature>
<dbReference type="eggNOG" id="ENOG502S2PZ">
    <property type="taxonomic scope" value="Eukaryota"/>
</dbReference>
<proteinExistence type="predicted"/>
<dbReference type="KEGG" id="olu:OSTLU_24052"/>
<keyword evidence="2" id="KW-1133">Transmembrane helix</keyword>
<accession>A4RT51</accession>
<gene>
    <name evidence="3" type="ORF">OSTLU_24052</name>
</gene>
<feature type="transmembrane region" description="Helical" evidence="2">
    <location>
        <begin position="305"/>
        <end position="324"/>
    </location>
</feature>
<keyword evidence="2" id="KW-0472">Membrane</keyword>
<sequence>MSVFSRKLKSNKATKSPPSAPPVKHVVAQSAPSPSVVTAGLTTLPTVLDKAGPALVAASRLAAQSEPYAVATFEFCRKTWLALQPYHPQEFGPAIVGFILCFFGGYFATITAAVEAYRITGYANTRDALVIIWRNIEAAQRASLKDDELDEDHNGIPDTQEITKKALVVRKIGVVAKSMDPEQVGDALGAIYMGFVAVVATLRVHFAACVSLGVAVGDIVHNIVDENLTPVLMMSTPKEYQKWVGPGVRYACKVIGVIAAWLVQQAITAYHSATRGAQLFARGLLTYLVRHKYLGPNVIDEKGTVFNFAIFVLAMTGFWSQIMYGFKLPFPISVFLIPIRMLEFALRVCVGTMRDGGRA</sequence>
<dbReference type="AlphaFoldDB" id="A4RT51"/>
<dbReference type="Proteomes" id="UP000001568">
    <property type="component" value="Chromosome 2"/>
</dbReference>